<dbReference type="InterPro" id="IPR001119">
    <property type="entry name" value="SLH_dom"/>
</dbReference>
<feature type="domain" description="SLH" evidence="2">
    <location>
        <begin position="97"/>
        <end position="160"/>
    </location>
</feature>
<proteinExistence type="predicted"/>
<dbReference type="Pfam" id="PF00395">
    <property type="entry name" value="SLH"/>
    <property type="match status" value="3"/>
</dbReference>
<dbReference type="PANTHER" id="PTHR43308">
    <property type="entry name" value="OUTER MEMBRANE PROTEIN ALPHA-RELATED"/>
    <property type="match status" value="1"/>
</dbReference>
<protein>
    <recommendedName>
        <fullName evidence="2">SLH domain-containing protein</fullName>
    </recommendedName>
</protein>
<dbReference type="OrthoDB" id="2506510at2"/>
<dbReference type="Proteomes" id="UP000275368">
    <property type="component" value="Chromosome"/>
</dbReference>
<evidence type="ECO:0000259" key="2">
    <source>
        <dbReference type="PROSITE" id="PS51272"/>
    </source>
</evidence>
<dbReference type="PROSITE" id="PS51272">
    <property type="entry name" value="SLH"/>
    <property type="match status" value="3"/>
</dbReference>
<keyword evidence="4" id="KW-1185">Reference proteome</keyword>
<reference evidence="3 4" key="1">
    <citation type="submission" date="2018-11" db="EMBL/GenBank/DDBJ databases">
        <title>Complete genome sequence of Paenibacillus baekrokdamisoli strain KCTC 33723.</title>
        <authorList>
            <person name="Kang S.W."/>
            <person name="Lee K.C."/>
            <person name="Kim K.K."/>
            <person name="Kim J.S."/>
            <person name="Kim D.S."/>
            <person name="Ko S.H."/>
            <person name="Yang S.H."/>
            <person name="Lee J.S."/>
        </authorList>
    </citation>
    <scope>NUCLEOTIDE SEQUENCE [LARGE SCALE GENOMIC DNA]</scope>
    <source>
        <strain evidence="3 4">KCTC 33723</strain>
    </source>
</reference>
<organism evidence="3 4">
    <name type="scientific">Paenibacillus baekrokdamisoli</name>
    <dbReference type="NCBI Taxonomy" id="1712516"/>
    <lineage>
        <taxon>Bacteria</taxon>
        <taxon>Bacillati</taxon>
        <taxon>Bacillota</taxon>
        <taxon>Bacilli</taxon>
        <taxon>Bacillales</taxon>
        <taxon>Paenibacillaceae</taxon>
        <taxon>Paenibacillus</taxon>
    </lineage>
</organism>
<dbReference type="AlphaFoldDB" id="A0A3G9J629"/>
<dbReference type="EMBL" id="AP019308">
    <property type="protein sequence ID" value="BBH18814.1"/>
    <property type="molecule type" value="Genomic_DNA"/>
</dbReference>
<accession>A0A3G9J629</accession>
<feature type="compositionally biased region" description="Low complexity" evidence="1">
    <location>
        <begin position="32"/>
        <end position="62"/>
    </location>
</feature>
<feature type="domain" description="SLH" evidence="2">
    <location>
        <begin position="214"/>
        <end position="277"/>
    </location>
</feature>
<evidence type="ECO:0000313" key="3">
    <source>
        <dbReference type="EMBL" id="BBH18814.1"/>
    </source>
</evidence>
<gene>
    <name evidence="3" type="ORF">Back11_01590</name>
</gene>
<name>A0A3G9J629_9BACL</name>
<feature type="region of interest" description="Disordered" evidence="1">
    <location>
        <begin position="20"/>
        <end position="71"/>
    </location>
</feature>
<dbReference type="InterPro" id="IPR051465">
    <property type="entry name" value="Cell_Envelope_Struct_Comp"/>
</dbReference>
<feature type="domain" description="SLH" evidence="2">
    <location>
        <begin position="161"/>
        <end position="212"/>
    </location>
</feature>
<evidence type="ECO:0000256" key="1">
    <source>
        <dbReference type="SAM" id="MobiDB-lite"/>
    </source>
</evidence>
<evidence type="ECO:0000313" key="4">
    <source>
        <dbReference type="Proteomes" id="UP000275368"/>
    </source>
</evidence>
<dbReference type="KEGG" id="pbk:Back11_01590"/>
<sequence>MTWTNNSIGNYYLDDFVLRNLSNPTPEPEPEPTTSTAPTNAPISSPTPVATPTATPTATASPTPVPTPVTPTPLPFYNEKVSLDVVRAIAEKANLVQSVTFKDVPEGALFEKTIKLATKLGIVKGYADGSFRTDATVTRAEFAAMLVKALGLEPAGNANFKDAKGHWAENEIMALKSSGIINGYLDGTFKPNQSITKAEIVSMLSKVINTTSIPKPSKFNDVSGSWAESAIDTLSDIGIVNGTGEGSFRPQANATRLESLLMIMRLLNISLGLSLDIE</sequence>
<dbReference type="PANTHER" id="PTHR43308:SF5">
    <property type="entry name" value="S-LAYER PROTEIN _ PEPTIDOGLYCAN ENDO-BETA-N-ACETYLGLUCOSAMINIDASE"/>
    <property type="match status" value="1"/>
</dbReference>